<reference evidence="4 5" key="1">
    <citation type="submission" date="2021-02" db="EMBL/GenBank/DDBJ databases">
        <authorList>
            <person name="Han P."/>
        </authorList>
    </citation>
    <scope>NUCLEOTIDE SEQUENCE [LARGE SCALE GENOMIC DNA]</scope>
    <source>
        <strain evidence="4">Candidatus Nitrospira sp. ZN2</strain>
    </source>
</reference>
<feature type="domain" description="Bacterial sugar transferase" evidence="3">
    <location>
        <begin position="387"/>
        <end position="574"/>
    </location>
</feature>
<dbReference type="GO" id="GO:0004475">
    <property type="term" value="F:mannose-1-phosphate guanylyltransferase (GTP) activity"/>
    <property type="evidence" value="ECO:0007669"/>
    <property type="project" value="UniProtKB-EC"/>
</dbReference>
<evidence type="ECO:0000259" key="3">
    <source>
        <dbReference type="Pfam" id="PF02397"/>
    </source>
</evidence>
<dbReference type="Gene3D" id="2.160.10.10">
    <property type="entry name" value="Hexapeptide repeat proteins"/>
    <property type="match status" value="1"/>
</dbReference>
<dbReference type="InterPro" id="IPR005835">
    <property type="entry name" value="NTP_transferase_dom"/>
</dbReference>
<dbReference type="Proteomes" id="UP000675880">
    <property type="component" value="Unassembled WGS sequence"/>
</dbReference>
<protein>
    <submittedName>
        <fullName evidence="4">Mannose-1-phosphate guanylyltransferase</fullName>
        <ecNumber evidence="4">2.7.7.13</ecNumber>
    </submittedName>
</protein>
<name>A0ABM8RQS4_9BACT</name>
<evidence type="ECO:0000313" key="5">
    <source>
        <dbReference type="Proteomes" id="UP000675880"/>
    </source>
</evidence>
<organism evidence="4 5">
    <name type="scientific">Nitrospira defluvii</name>
    <dbReference type="NCBI Taxonomy" id="330214"/>
    <lineage>
        <taxon>Bacteria</taxon>
        <taxon>Pseudomonadati</taxon>
        <taxon>Nitrospirota</taxon>
        <taxon>Nitrospiria</taxon>
        <taxon>Nitrospirales</taxon>
        <taxon>Nitrospiraceae</taxon>
        <taxon>Nitrospira</taxon>
    </lineage>
</organism>
<dbReference type="InterPro" id="IPR029044">
    <property type="entry name" value="Nucleotide-diphossugar_trans"/>
</dbReference>
<dbReference type="PANTHER" id="PTHR30576">
    <property type="entry name" value="COLANIC BIOSYNTHESIS UDP-GLUCOSE LIPID CARRIER TRANSFERASE"/>
    <property type="match status" value="1"/>
</dbReference>
<feature type="domain" description="Nucleotidyl transferase" evidence="2">
    <location>
        <begin position="18"/>
        <end position="179"/>
    </location>
</feature>
<keyword evidence="5" id="KW-1185">Reference proteome</keyword>
<dbReference type="Pfam" id="PF00483">
    <property type="entry name" value="NTP_transferase"/>
    <property type="match status" value="1"/>
</dbReference>
<comment type="similarity">
    <text evidence="1">Belongs to the bacterial sugar transferase family.</text>
</comment>
<keyword evidence="4" id="KW-0548">Nucleotidyltransferase</keyword>
<gene>
    <name evidence="4" type="ORF">NSPZN2_40075</name>
</gene>
<dbReference type="EC" id="2.7.7.13" evidence="4"/>
<evidence type="ECO:0000313" key="4">
    <source>
        <dbReference type="EMBL" id="CAE6766669.1"/>
    </source>
</evidence>
<accession>A0ABM8RQS4</accession>
<keyword evidence="4" id="KW-0808">Transferase</keyword>
<evidence type="ECO:0000259" key="2">
    <source>
        <dbReference type="Pfam" id="PF00483"/>
    </source>
</evidence>
<dbReference type="EMBL" id="CAJNBJ010000017">
    <property type="protein sequence ID" value="CAE6766669.1"/>
    <property type="molecule type" value="Genomic_DNA"/>
</dbReference>
<dbReference type="SUPFAM" id="SSF53448">
    <property type="entry name" value="Nucleotide-diphospho-sugar transferases"/>
    <property type="match status" value="1"/>
</dbReference>
<evidence type="ECO:0000256" key="1">
    <source>
        <dbReference type="ARBA" id="ARBA00006464"/>
    </source>
</evidence>
<dbReference type="PANTHER" id="PTHR30576:SF10">
    <property type="entry name" value="SLL5057 PROTEIN"/>
    <property type="match status" value="1"/>
</dbReference>
<sequence>MKAVIMDGAPWAGTMLTFPVGNELLIQHLLSMLRTHGIREVAVVSCEQDPYVRELVCQAGQAQSMEILWRTESVYRGTAGSIEVVKDFLDTPAFLGVHANVYVRDVDLTAAFSFHRQYHASITLVAQRRAGTDEALESVELDPAGLVSRVNILHWSRNRRSQLAPCGLYLFDRDVLSQIPRDEYFDVNEQLVPLVRSRGGIIRAYEVDGGVHPIHGPEDFLWLNREILLKDLQSVDRGDGRHSGFDEIVIGENADISPHSFLLGPLVIGPNCVVEDYVHLIGPAVIGPTSHLEKGSLVRESVLRPGTRVRGNARVEYSVVGGDETVPEGMRLRSTYWTTADPGIRGSRNAIDQGASIKIVSRPRRTPRSATTRSGEKGGGSIYAVMKTVADRTGALAGLILVGPLLLLIAAAIKSDSRGPVFFSQKRCGKDGREFWMHKFRTMVPDAEQRQKDLKAKNSVDGPMFKLEEDPRITRVGKFLRKTSLDELPQLLNVLRGDMSLVGPRPLAYDEMKFCPTWRDARLTVRPGLTGLWQVKARNRNRFSEWIRYDLEYVRRRSLVLDLYILIRTARVLLKGV</sequence>
<comment type="caution">
    <text evidence="4">The sequence shown here is derived from an EMBL/GenBank/DDBJ whole genome shotgun (WGS) entry which is preliminary data.</text>
</comment>
<proteinExistence type="inferred from homology"/>
<dbReference type="Pfam" id="PF02397">
    <property type="entry name" value="Bac_transf"/>
    <property type="match status" value="1"/>
</dbReference>
<dbReference type="InterPro" id="IPR003362">
    <property type="entry name" value="Bact_transf"/>
</dbReference>
<dbReference type="Gene3D" id="3.90.550.10">
    <property type="entry name" value="Spore Coat Polysaccharide Biosynthesis Protein SpsA, Chain A"/>
    <property type="match status" value="1"/>
</dbReference>
<dbReference type="RefSeq" id="WP_213042955.1">
    <property type="nucleotide sequence ID" value="NZ_CAJNBJ010000017.1"/>
</dbReference>